<gene>
    <name evidence="12" type="ORF">Zmor_016439</name>
</gene>
<evidence type="ECO:0000256" key="9">
    <source>
        <dbReference type="ARBA" id="ARBA00029433"/>
    </source>
</evidence>
<dbReference type="InterPro" id="IPR008152">
    <property type="entry name" value="Clathrin_a/b/g-adaptin_app_Ig"/>
</dbReference>
<dbReference type="Proteomes" id="UP001168821">
    <property type="component" value="Unassembled WGS sequence"/>
</dbReference>
<dbReference type="EMBL" id="JALNTZ010000434">
    <property type="protein sequence ID" value="KAJ3634483.1"/>
    <property type="molecule type" value="Genomic_DNA"/>
</dbReference>
<evidence type="ECO:0000256" key="1">
    <source>
        <dbReference type="ARBA" id="ARBA00004156"/>
    </source>
</evidence>
<evidence type="ECO:0000256" key="10">
    <source>
        <dbReference type="PIRNR" id="PIRNR037094"/>
    </source>
</evidence>
<evidence type="ECO:0000256" key="5">
    <source>
        <dbReference type="ARBA" id="ARBA00022927"/>
    </source>
</evidence>
<dbReference type="PANTHER" id="PTHR22780">
    <property type="entry name" value="ADAPTIN, ALPHA/GAMMA/EPSILON"/>
    <property type="match status" value="1"/>
</dbReference>
<protein>
    <recommendedName>
        <fullName evidence="10">AP-1 complex subunit gamma</fullName>
    </recommendedName>
</protein>
<evidence type="ECO:0000259" key="11">
    <source>
        <dbReference type="PROSITE" id="PS50180"/>
    </source>
</evidence>
<dbReference type="PIRSF" id="PIRSF037094">
    <property type="entry name" value="AP1_complex_gamma"/>
    <property type="match status" value="1"/>
</dbReference>
<evidence type="ECO:0000256" key="4">
    <source>
        <dbReference type="ARBA" id="ARBA00022448"/>
    </source>
</evidence>
<evidence type="ECO:0000256" key="3">
    <source>
        <dbReference type="ARBA" id="ARBA00006613"/>
    </source>
</evidence>
<evidence type="ECO:0000313" key="13">
    <source>
        <dbReference type="Proteomes" id="UP001168821"/>
    </source>
</evidence>
<evidence type="ECO:0000313" key="12">
    <source>
        <dbReference type="EMBL" id="KAJ3634483.1"/>
    </source>
</evidence>
<name>A0AA38HP65_9CUCU</name>
<organism evidence="12 13">
    <name type="scientific">Zophobas morio</name>
    <dbReference type="NCBI Taxonomy" id="2755281"/>
    <lineage>
        <taxon>Eukaryota</taxon>
        <taxon>Metazoa</taxon>
        <taxon>Ecdysozoa</taxon>
        <taxon>Arthropoda</taxon>
        <taxon>Hexapoda</taxon>
        <taxon>Insecta</taxon>
        <taxon>Pterygota</taxon>
        <taxon>Neoptera</taxon>
        <taxon>Endopterygota</taxon>
        <taxon>Coleoptera</taxon>
        <taxon>Polyphaga</taxon>
        <taxon>Cucujiformia</taxon>
        <taxon>Tenebrionidae</taxon>
        <taxon>Zophobas</taxon>
    </lineage>
</organism>
<dbReference type="InterPro" id="IPR002553">
    <property type="entry name" value="Clathrin/coatomer_adapt-like_N"/>
</dbReference>
<feature type="domain" description="GAE" evidence="11">
    <location>
        <begin position="683"/>
        <end position="796"/>
    </location>
</feature>
<comment type="similarity">
    <text evidence="3 10">Belongs to the adaptor complexes large subunit family.</text>
</comment>
<keyword evidence="5 10" id="KW-0653">Protein transport</keyword>
<keyword evidence="7 10" id="KW-0472">Membrane</keyword>
<dbReference type="InterPro" id="IPR011989">
    <property type="entry name" value="ARM-like"/>
</dbReference>
<evidence type="ECO:0000256" key="6">
    <source>
        <dbReference type="ARBA" id="ARBA00023034"/>
    </source>
</evidence>
<dbReference type="PROSITE" id="PS50180">
    <property type="entry name" value="GAE"/>
    <property type="match status" value="1"/>
</dbReference>
<dbReference type="Gene3D" id="2.60.40.1230">
    <property type="match status" value="1"/>
</dbReference>
<keyword evidence="6 10" id="KW-0333">Golgi apparatus</keyword>
<dbReference type="Pfam" id="PF01602">
    <property type="entry name" value="Adaptin_N"/>
    <property type="match status" value="1"/>
</dbReference>
<reference evidence="12" key="1">
    <citation type="journal article" date="2023" name="G3 (Bethesda)">
        <title>Whole genome assemblies of Zophobas morio and Tenebrio molitor.</title>
        <authorList>
            <person name="Kaur S."/>
            <person name="Stinson S.A."/>
            <person name="diCenzo G.C."/>
        </authorList>
    </citation>
    <scope>NUCLEOTIDE SEQUENCE</scope>
    <source>
        <strain evidence="12">QUZm001</strain>
    </source>
</reference>
<dbReference type="SUPFAM" id="SSF48371">
    <property type="entry name" value="ARM repeat"/>
    <property type="match status" value="1"/>
</dbReference>
<keyword evidence="8 10" id="KW-0968">Cytoplasmic vesicle</keyword>
<comment type="subcellular location">
    <subcellularLocation>
        <location evidence="1">Cytoplasmic vesicle membrane</location>
    </subcellularLocation>
    <subcellularLocation>
        <location evidence="9">Endomembrane system</location>
        <topology evidence="9">Peripheral membrane protein</topology>
        <orientation evidence="9">Cytoplasmic side</orientation>
    </subcellularLocation>
    <subcellularLocation>
        <location evidence="2">Golgi apparatus</location>
    </subcellularLocation>
</comment>
<proteinExistence type="inferred from homology"/>
<dbReference type="Pfam" id="PF02883">
    <property type="entry name" value="Alpha_adaptinC2"/>
    <property type="match status" value="1"/>
</dbReference>
<dbReference type="GO" id="GO:0030121">
    <property type="term" value="C:AP-1 adaptor complex"/>
    <property type="evidence" value="ECO:0007669"/>
    <property type="project" value="InterPro"/>
</dbReference>
<dbReference type="SMART" id="SM00809">
    <property type="entry name" value="Alpha_adaptinC2"/>
    <property type="match status" value="1"/>
</dbReference>
<dbReference type="AlphaFoldDB" id="A0AA38HP65"/>
<dbReference type="SUPFAM" id="SSF49348">
    <property type="entry name" value="Clathrin adaptor appendage domain"/>
    <property type="match status" value="1"/>
</dbReference>
<dbReference type="GO" id="GO:0016192">
    <property type="term" value="P:vesicle-mediated transport"/>
    <property type="evidence" value="ECO:0007669"/>
    <property type="project" value="InterPro"/>
</dbReference>
<dbReference type="InterPro" id="IPR008153">
    <property type="entry name" value="GAE_dom"/>
</dbReference>
<keyword evidence="4 10" id="KW-0813">Transport</keyword>
<dbReference type="InterPro" id="IPR016024">
    <property type="entry name" value="ARM-type_fold"/>
</dbReference>
<accession>A0AA38HP65</accession>
<dbReference type="GO" id="GO:0006886">
    <property type="term" value="P:intracellular protein transport"/>
    <property type="evidence" value="ECO:0007669"/>
    <property type="project" value="UniProtKB-UniRule"/>
</dbReference>
<evidence type="ECO:0000256" key="2">
    <source>
        <dbReference type="ARBA" id="ARBA00004555"/>
    </source>
</evidence>
<dbReference type="InterPro" id="IPR013041">
    <property type="entry name" value="Clathrin_app_Ig-like_sf"/>
</dbReference>
<keyword evidence="13" id="KW-1185">Reference proteome</keyword>
<evidence type="ECO:0000256" key="7">
    <source>
        <dbReference type="ARBA" id="ARBA00023136"/>
    </source>
</evidence>
<comment type="caution">
    <text evidence="12">The sequence shown here is derived from an EMBL/GenBank/DDBJ whole genome shotgun (WGS) entry which is preliminary data.</text>
</comment>
<dbReference type="Gene3D" id="1.25.10.10">
    <property type="entry name" value="Leucine-rich Repeat Variant"/>
    <property type="match status" value="1"/>
</dbReference>
<dbReference type="InterPro" id="IPR017107">
    <property type="entry name" value="AP1_complex_gsu"/>
</dbReference>
<evidence type="ECO:0000256" key="8">
    <source>
        <dbReference type="ARBA" id="ARBA00023329"/>
    </source>
</evidence>
<sequence>MPHNLKLKELICMIRNCKTAAEERNVVSKECAQIRTAFKNEVLEYRTRNVAKILYLYMLGYPAHFGQLEVLKLISSSQFLDKRLGYLGAMLLLDEQSDLQLLLTNCLKSDLNSRFHYVTCTALCTLGNICSTDMARDLAVEVENLLKSHNRTIVKKAALCACRLVRKSPELVENFLFLVEDLLDERYHGLMLTGVTLLIEMCLVSKEALQFSYKLLGKIIRILKMLLTCGYSPENEIGGITDPFLQVKLIQLLGVLGHVNPQASSELNSVLTQVSSHTQSFKNAGNAVLYETVRAIFKVKADDELKIFAINILGRFLSGNDKNIRYIALNSLIRCVHVDIKAVQRHRDTIIECLKDLDVSIRRRALELLFVLINRDNIGFSFFLYWSMCFFWEDLITLYSSLTHDILQFLHVCESEFKPYICTQLVRACLKDAPSGRWYVDTVLQCLKLAGSYFEPELVCEVIRSFGSLSELHSYISRNLFLLLEDDISAQPVVQISVWCIGEFGEVLPTPSVKDEPHVTPTEETIIDLLESILQSSTTSSLSREYLLTALAKLSARFPATTRRIRAIMEPFTSHIDVELQQRSLEYVSLFEQHALRDAILERMPLQCAEESRLGKEEASLTYKKKVSEATSDLLALFGSDTGRPAFSTVHNEETSATPGRQPTANSVGGLLSLFDEPTALSAADAGINVYRHEGIEIRVQSLSSSTEESTFLARISNAGPFAAESFVMQIAVPKSMNLKLYPASSNYIPANTLETVTQKFQIFNASKQTLRLRIKVSYVLNGKRICDIQDVNELS</sequence>
<dbReference type="InterPro" id="IPR050840">
    <property type="entry name" value="Adaptor_Complx_Large_Subunit"/>
</dbReference>